<dbReference type="PaxDb" id="2850-Phatr18549"/>
<keyword evidence="8" id="KW-1185">Reference proteome</keyword>
<dbReference type="GO" id="GO:0031929">
    <property type="term" value="P:TOR signaling"/>
    <property type="evidence" value="ECO:0007669"/>
    <property type="project" value="InterPro"/>
</dbReference>
<dbReference type="SMART" id="SM00320">
    <property type="entry name" value="WD40"/>
    <property type="match status" value="5"/>
</dbReference>
<dbReference type="GO" id="GO:0030674">
    <property type="term" value="F:protein-macromolecule adaptor activity"/>
    <property type="evidence" value="ECO:0007669"/>
    <property type="project" value="TreeGrafter"/>
</dbReference>
<dbReference type="GO" id="GO:0071230">
    <property type="term" value="P:cellular response to amino acid stimulus"/>
    <property type="evidence" value="ECO:0007669"/>
    <property type="project" value="TreeGrafter"/>
</dbReference>
<dbReference type="OrthoDB" id="10262360at2759"/>
<gene>
    <name evidence="7" type="ORF">PHATR_18549</name>
</gene>
<dbReference type="STRING" id="556484.B5Y4V4"/>
<protein>
    <recommendedName>
        <fullName evidence="6">Raptor N-terminal CASPase-like domain-containing protein</fullName>
    </recommendedName>
</protein>
<dbReference type="InterPro" id="IPR015943">
    <property type="entry name" value="WD40/YVTN_repeat-like_dom_sf"/>
</dbReference>
<feature type="domain" description="Raptor N-terminal CASPase-like" evidence="6">
    <location>
        <begin position="1"/>
        <end position="144"/>
    </location>
</feature>
<sequence length="1250" mass="139561">MDPPDVVDKPHPCAVLHTWIDPNAERAATAREKIGERLEQQYSKWQTASTAWPLRKRRTVDPTMEDVRSLCQHLRRHARNERVLFHYHGHGVPRPTHNGEIWAFDAKRTEYIALSVADVRTWLGKPSIVVLDCSSAGVLVPFFTAPMADPSVAPSSTPSRAQTEPTNLREQASEWVSDTVVLCPCSEGEWLPMNPDYPVDIFTSCLTTPLKIALRWFIQRNPVSMASLHPDAVDHIPGVFNDRKTPLGELNWIFAAVTDSIAWNVLPKPLFQRLFRHDLLMSSMFRNFLLADRVLRSMGCTPVSYPPLPPGISNHQLWQSWDLACETMLVQLMNDGTSRHPTNHTVSVSSPFFSEQLTAFEVWLEFTSIHKMQLKLGMLEPPEPLPMVLQVLLSQTHRIRALHLLRRFLEFGPWAVNLSLILGIFPYVSKLLQSPDYKSLLVGIWASILAFDPSCRVDMLKNGILHHFVQYLTLDPDAYGSVKEAKAARERTLAAFDLSITCCGYPMGQSECVRLRLHNHFCALFSAYEKTEKCQYDDMELYLPARFRLWLCICIANMMKDNNATQAEAYNAGVHSRLFVRMSDQDPDVRAAVCYALGCLLGTSAKNEQTGKNLLTIEVLLKAVEDASVVVRYEATLGLARAVGKYLDAFVSVASTAASNEDRNMYVSLPPAVDLKTGDRFALVWSILRLLQHNDPFPFIAKAANDIVCVVFEHLLRRRLTTSDRDDKGRQSLALRAEKLASNLTGIEEEQDSDGIAGHSIDSTPPLSEAPTQQPSAVMQKSPQADLRRVASESITGRNTAHSMEQNALDMNLSGVLKEDMVKGGPVHYILPKSQFFEWKRDSFDINFEFVDDDTPADTDPLKMLYEQESEDALLAVEEEATLKKGELELQENMLLRNEGVKMTSMVRFHAYEDVLMACGASDAVSMWCTNSGKQLTKFLNSKTKKARLTTSAWINEHASSLFMVGGDTGNVHVWGNLLESNGEACRTPAKLISAFQAAPMTAGQRGSGLICEWQSYSGTLLAGGSSKTLRCWDLESEKLSNQFETNTDANLTTLTTAWDYDELGMGPGPKGYQGIGQDIVVGGFSDGALRIFDIRTNQAGSSLQSSQPTRPRRKRATEFSEHKTWVVSTSFTAYGNRYELISGTISGEIKIWDLRMSSSIRTFAAQRSTMTSFAVHSKIPILATGSHAQFIKLLTLDGDAFQVMRYHGKMASHRIGPVSCLAFHRFKPMLAAGATDAYIGLYTTKKRFI</sequence>
<evidence type="ECO:0000313" key="8">
    <source>
        <dbReference type="Proteomes" id="UP000000759"/>
    </source>
</evidence>
<dbReference type="SMART" id="SM01302">
    <property type="entry name" value="Raptor_N"/>
    <property type="match status" value="1"/>
</dbReference>
<dbReference type="InterPro" id="IPR036322">
    <property type="entry name" value="WD40_repeat_dom_sf"/>
</dbReference>
<dbReference type="Proteomes" id="UP000000759">
    <property type="component" value="Chromosome 3"/>
</dbReference>
<dbReference type="Pfam" id="PF14538">
    <property type="entry name" value="Raptor_N"/>
    <property type="match status" value="1"/>
</dbReference>
<dbReference type="GO" id="GO:0010506">
    <property type="term" value="P:regulation of autophagy"/>
    <property type="evidence" value="ECO:0007669"/>
    <property type="project" value="TreeGrafter"/>
</dbReference>
<dbReference type="InParanoid" id="B5Y4V4"/>
<dbReference type="GeneID" id="7204174"/>
<feature type="repeat" description="WD" evidence="4">
    <location>
        <begin position="1120"/>
        <end position="1163"/>
    </location>
</feature>
<dbReference type="GO" id="GO:0031931">
    <property type="term" value="C:TORC1 complex"/>
    <property type="evidence" value="ECO:0007669"/>
    <property type="project" value="InterPro"/>
</dbReference>
<dbReference type="InterPro" id="IPR001680">
    <property type="entry name" value="WD40_rpt"/>
</dbReference>
<accession>B5Y4V4</accession>
<keyword evidence="2 4" id="KW-0853">WD repeat</keyword>
<dbReference type="SUPFAM" id="SSF50978">
    <property type="entry name" value="WD40 repeat-like"/>
    <property type="match status" value="1"/>
</dbReference>
<dbReference type="AlphaFoldDB" id="B5Y4V4"/>
<dbReference type="GO" id="GO:0030307">
    <property type="term" value="P:positive regulation of cell growth"/>
    <property type="evidence" value="ECO:0007669"/>
    <property type="project" value="TreeGrafter"/>
</dbReference>
<dbReference type="eggNOG" id="KOG1517">
    <property type="taxonomic scope" value="Eukaryota"/>
</dbReference>
<evidence type="ECO:0000256" key="1">
    <source>
        <dbReference type="ARBA" id="ARBA00009257"/>
    </source>
</evidence>
<dbReference type="InterPro" id="IPR004083">
    <property type="entry name" value="Raptor"/>
</dbReference>
<proteinExistence type="inferred from homology"/>
<evidence type="ECO:0000313" key="7">
    <source>
        <dbReference type="EMBL" id="ACI65831.1"/>
    </source>
</evidence>
<feature type="region of interest" description="Disordered" evidence="5">
    <location>
        <begin position="744"/>
        <end position="790"/>
    </location>
</feature>
<reference evidence="8" key="2">
    <citation type="submission" date="2008-08" db="EMBL/GenBank/DDBJ databases">
        <authorList>
            <consortium name="Diatom Consortium"/>
            <person name="Grigoriev I."/>
            <person name="Grimwood J."/>
            <person name="Kuo A."/>
            <person name="Otillar R.P."/>
            <person name="Salamov A."/>
            <person name="Detter J.C."/>
            <person name="Lindquist E."/>
            <person name="Shapiro H."/>
            <person name="Lucas S."/>
            <person name="Glavina del Rio T."/>
            <person name="Pitluck S."/>
            <person name="Rokhsar D."/>
            <person name="Bowler C."/>
        </authorList>
    </citation>
    <scope>GENOME REANNOTATION</scope>
    <source>
        <strain evidence="8">CCAP 1055/1</strain>
    </source>
</reference>
<dbReference type="GO" id="GO:0009267">
    <property type="term" value="P:cellular response to starvation"/>
    <property type="evidence" value="ECO:0007669"/>
    <property type="project" value="TreeGrafter"/>
</dbReference>
<evidence type="ECO:0000256" key="2">
    <source>
        <dbReference type="ARBA" id="ARBA00022574"/>
    </source>
</evidence>
<dbReference type="PANTHER" id="PTHR12848">
    <property type="entry name" value="REGULATORY-ASSOCIATED PROTEIN OF MTOR"/>
    <property type="match status" value="1"/>
</dbReference>
<feature type="compositionally biased region" description="Polar residues" evidence="5">
    <location>
        <begin position="761"/>
        <end position="783"/>
    </location>
</feature>
<evidence type="ECO:0000259" key="6">
    <source>
        <dbReference type="SMART" id="SM01302"/>
    </source>
</evidence>
<dbReference type="PROSITE" id="PS50082">
    <property type="entry name" value="WD_REPEATS_2"/>
    <property type="match status" value="1"/>
</dbReference>
<dbReference type="InterPro" id="IPR011989">
    <property type="entry name" value="ARM-like"/>
</dbReference>
<dbReference type="SUPFAM" id="SSF48371">
    <property type="entry name" value="ARM repeat"/>
    <property type="match status" value="1"/>
</dbReference>
<evidence type="ECO:0000256" key="4">
    <source>
        <dbReference type="PROSITE-ProRule" id="PRU00221"/>
    </source>
</evidence>
<dbReference type="GO" id="GO:0005737">
    <property type="term" value="C:cytoplasm"/>
    <property type="evidence" value="ECO:0007669"/>
    <property type="project" value="TreeGrafter"/>
</dbReference>
<dbReference type="PRINTS" id="PR01547">
    <property type="entry name" value="YEAST176DUF"/>
</dbReference>
<dbReference type="EMBL" id="CP001142">
    <property type="protein sequence ID" value="ACI65831.1"/>
    <property type="molecule type" value="Genomic_DNA"/>
</dbReference>
<dbReference type="RefSeq" id="XP_002186361.1">
    <property type="nucleotide sequence ID" value="XM_002186325.1"/>
</dbReference>
<dbReference type="InterPro" id="IPR029347">
    <property type="entry name" value="Raptor_N"/>
</dbReference>
<dbReference type="Gene3D" id="1.25.10.10">
    <property type="entry name" value="Leucine-rich Repeat Variant"/>
    <property type="match status" value="1"/>
</dbReference>
<name>B5Y4V4_PHATC</name>
<dbReference type="PANTHER" id="PTHR12848:SF16">
    <property type="entry name" value="REGULATORY-ASSOCIATED PROTEIN OF MTOR"/>
    <property type="match status" value="1"/>
</dbReference>
<keyword evidence="3" id="KW-0677">Repeat</keyword>
<reference evidence="7 8" key="1">
    <citation type="journal article" date="2008" name="Nature">
        <title>The Phaeodactylum genome reveals the evolutionary history of diatom genomes.</title>
        <authorList>
            <person name="Bowler C."/>
            <person name="Allen A.E."/>
            <person name="Badger J.H."/>
            <person name="Grimwood J."/>
            <person name="Jabbari K."/>
            <person name="Kuo A."/>
            <person name="Maheswari U."/>
            <person name="Martens C."/>
            <person name="Maumus F."/>
            <person name="Otillar R.P."/>
            <person name="Rayko E."/>
            <person name="Salamov A."/>
            <person name="Vandepoele K."/>
            <person name="Beszteri B."/>
            <person name="Gruber A."/>
            <person name="Heijde M."/>
            <person name="Katinka M."/>
            <person name="Mock T."/>
            <person name="Valentin K."/>
            <person name="Verret F."/>
            <person name="Berges J.A."/>
            <person name="Brownlee C."/>
            <person name="Cadoret J.P."/>
            <person name="Chiovitti A."/>
            <person name="Choi C.J."/>
            <person name="Coesel S."/>
            <person name="De Martino A."/>
            <person name="Detter J.C."/>
            <person name="Durkin C."/>
            <person name="Falciatore A."/>
            <person name="Fournet J."/>
            <person name="Haruta M."/>
            <person name="Huysman M.J."/>
            <person name="Jenkins B.D."/>
            <person name="Jiroutova K."/>
            <person name="Jorgensen R.E."/>
            <person name="Joubert Y."/>
            <person name="Kaplan A."/>
            <person name="Kroger N."/>
            <person name="Kroth P.G."/>
            <person name="La Roche J."/>
            <person name="Lindquist E."/>
            <person name="Lommer M."/>
            <person name="Martin-Jezequel V."/>
            <person name="Lopez P.J."/>
            <person name="Lucas S."/>
            <person name="Mangogna M."/>
            <person name="McGinnis K."/>
            <person name="Medlin L.K."/>
            <person name="Montsant A."/>
            <person name="Oudot-Le Secq M.P."/>
            <person name="Napoli C."/>
            <person name="Obornik M."/>
            <person name="Parker M.S."/>
            <person name="Petit J.L."/>
            <person name="Porcel B.M."/>
            <person name="Poulsen N."/>
            <person name="Robison M."/>
            <person name="Rychlewski L."/>
            <person name="Rynearson T.A."/>
            <person name="Schmutz J."/>
            <person name="Shapiro H."/>
            <person name="Siaut M."/>
            <person name="Stanley M."/>
            <person name="Sussman M.R."/>
            <person name="Taylor A.R."/>
            <person name="Vardi A."/>
            <person name="von Dassow P."/>
            <person name="Vyverman W."/>
            <person name="Willis A."/>
            <person name="Wyrwicz L.S."/>
            <person name="Rokhsar D.S."/>
            <person name="Weissenbach J."/>
            <person name="Armbrust E.V."/>
            <person name="Green B.R."/>
            <person name="Van de Peer Y."/>
            <person name="Grigoriev I.V."/>
        </authorList>
    </citation>
    <scope>NUCLEOTIDE SEQUENCE [LARGE SCALE GENOMIC DNA]</scope>
    <source>
        <strain evidence="7 8">CCAP 1055/1</strain>
    </source>
</reference>
<dbReference type="Gene3D" id="2.130.10.10">
    <property type="entry name" value="YVTN repeat-like/Quinoprotein amine dehydrogenase"/>
    <property type="match status" value="2"/>
</dbReference>
<dbReference type="KEGG" id="pti:PHATR_18549"/>
<dbReference type="InterPro" id="IPR016024">
    <property type="entry name" value="ARM-type_fold"/>
</dbReference>
<evidence type="ECO:0000256" key="5">
    <source>
        <dbReference type="SAM" id="MobiDB-lite"/>
    </source>
</evidence>
<comment type="similarity">
    <text evidence="1">Belongs to the WD repeat RAPTOR family.</text>
</comment>
<evidence type="ECO:0000256" key="3">
    <source>
        <dbReference type="ARBA" id="ARBA00022737"/>
    </source>
</evidence>
<organism evidence="7 8">
    <name type="scientific">Phaeodactylum tricornutum (strain CCAP 1055/1)</name>
    <dbReference type="NCBI Taxonomy" id="556484"/>
    <lineage>
        <taxon>Eukaryota</taxon>
        <taxon>Sar</taxon>
        <taxon>Stramenopiles</taxon>
        <taxon>Ochrophyta</taxon>
        <taxon>Bacillariophyta</taxon>
        <taxon>Bacillariophyceae</taxon>
        <taxon>Bacillariophycidae</taxon>
        <taxon>Naviculales</taxon>
        <taxon>Phaeodactylaceae</taxon>
        <taxon>Phaeodactylum</taxon>
    </lineage>
</organism>